<dbReference type="AlphaFoldDB" id="A0A7W5FHU1"/>
<evidence type="ECO:0000313" key="2">
    <source>
        <dbReference type="Proteomes" id="UP000590749"/>
    </source>
</evidence>
<keyword evidence="2" id="KW-1185">Reference proteome</keyword>
<proteinExistence type="predicted"/>
<dbReference type="Proteomes" id="UP000590749">
    <property type="component" value="Unassembled WGS sequence"/>
</dbReference>
<name>A0A7W5FHU1_9ACTN</name>
<dbReference type="RefSeq" id="WP_183225067.1">
    <property type="nucleotide sequence ID" value="NZ_BMPW01000020.1"/>
</dbReference>
<evidence type="ECO:0000313" key="1">
    <source>
        <dbReference type="EMBL" id="MBB3098979.1"/>
    </source>
</evidence>
<accession>A0A7W5FHU1</accession>
<comment type="caution">
    <text evidence="1">The sequence shown here is derived from an EMBL/GenBank/DDBJ whole genome shotgun (WGS) entry which is preliminary data.</text>
</comment>
<protein>
    <submittedName>
        <fullName evidence="1">Uncharacterized protein</fullName>
    </submittedName>
</protein>
<gene>
    <name evidence="1" type="ORF">FHR83_006685</name>
</gene>
<sequence>MELEDQHRFQVEGVASAGGAQILLSCDRCPWTAVLDDPISFADLNQRAAEHTEVCQ</sequence>
<organism evidence="1 2">
    <name type="scientific">Actinoplanes campanulatus</name>
    <dbReference type="NCBI Taxonomy" id="113559"/>
    <lineage>
        <taxon>Bacteria</taxon>
        <taxon>Bacillati</taxon>
        <taxon>Actinomycetota</taxon>
        <taxon>Actinomycetes</taxon>
        <taxon>Micromonosporales</taxon>
        <taxon>Micromonosporaceae</taxon>
        <taxon>Actinoplanes</taxon>
    </lineage>
</organism>
<dbReference type="EMBL" id="JACHXF010000017">
    <property type="protein sequence ID" value="MBB3098979.1"/>
    <property type="molecule type" value="Genomic_DNA"/>
</dbReference>
<reference evidence="1 2" key="1">
    <citation type="submission" date="2020-08" db="EMBL/GenBank/DDBJ databases">
        <title>Genomic Encyclopedia of Type Strains, Phase III (KMG-III): the genomes of soil and plant-associated and newly described type strains.</title>
        <authorList>
            <person name="Whitman W."/>
        </authorList>
    </citation>
    <scope>NUCLEOTIDE SEQUENCE [LARGE SCALE GENOMIC DNA]</scope>
    <source>
        <strain evidence="1 2">CECT 3287</strain>
    </source>
</reference>